<sequence length="161" mass="18239">MRHGKKFNHLSRTSSHRKAMLSNMACSLIQHKRINTTVAKAKALRKFVEPIITKSKLDNTHNRRLVFSSLKDKYAVAELFREVAPKVADRPGGYTRIIKLGNRLGDAADMAMIELVDFNEVYSLDEKSSKKKSTRRAGKKSKETESATTAEDSKEENKDNE</sequence>
<dbReference type="RefSeq" id="WP_093237819.1">
    <property type="nucleotide sequence ID" value="NZ_FNQF01000001.1"/>
</dbReference>
<dbReference type="NCBIfam" id="TIGR00059">
    <property type="entry name" value="L17"/>
    <property type="match status" value="1"/>
</dbReference>
<comment type="subunit">
    <text evidence="4">Part of the 50S ribosomal subunit. Contacts protein L32.</text>
</comment>
<dbReference type="PANTHER" id="PTHR14413:SF16">
    <property type="entry name" value="LARGE RIBOSOMAL SUBUNIT PROTEIN BL17M"/>
    <property type="match status" value="1"/>
</dbReference>
<evidence type="ECO:0000256" key="5">
    <source>
        <dbReference type="RuleBase" id="RU000660"/>
    </source>
</evidence>
<evidence type="ECO:0000256" key="3">
    <source>
        <dbReference type="ARBA" id="ARBA00023274"/>
    </source>
</evidence>
<dbReference type="InterPro" id="IPR047859">
    <property type="entry name" value="Ribosomal_bL17_CS"/>
</dbReference>
<dbReference type="Pfam" id="PF01196">
    <property type="entry name" value="Ribosomal_L17"/>
    <property type="match status" value="1"/>
</dbReference>
<feature type="compositionally biased region" description="Basic residues" evidence="6">
    <location>
        <begin position="129"/>
        <end position="139"/>
    </location>
</feature>
<dbReference type="Gene3D" id="3.90.1030.10">
    <property type="entry name" value="Ribosomal protein L17"/>
    <property type="match status" value="1"/>
</dbReference>
<dbReference type="SUPFAM" id="SSF64263">
    <property type="entry name" value="Prokaryotic ribosomal protein L17"/>
    <property type="match status" value="1"/>
</dbReference>
<feature type="region of interest" description="Disordered" evidence="6">
    <location>
        <begin position="125"/>
        <end position="161"/>
    </location>
</feature>
<dbReference type="Proteomes" id="UP000198820">
    <property type="component" value="Unassembled WGS sequence"/>
</dbReference>
<keyword evidence="2 4" id="KW-0689">Ribosomal protein</keyword>
<feature type="compositionally biased region" description="Basic and acidic residues" evidence="6">
    <location>
        <begin position="140"/>
        <end position="161"/>
    </location>
</feature>
<gene>
    <name evidence="4" type="primary">rplQ</name>
    <name evidence="7" type="ORF">SAMN05421540_10181</name>
</gene>
<name>A0A1H3VG36_9FLAO</name>
<dbReference type="InterPro" id="IPR036373">
    <property type="entry name" value="Ribosomal_bL17_sf"/>
</dbReference>
<dbReference type="PANTHER" id="PTHR14413">
    <property type="entry name" value="RIBOSOMAL PROTEIN L17"/>
    <property type="match status" value="1"/>
</dbReference>
<accession>A0A1H3VG36</accession>
<dbReference type="PROSITE" id="PS01167">
    <property type="entry name" value="RIBOSOMAL_L17"/>
    <property type="match status" value="1"/>
</dbReference>
<dbReference type="InterPro" id="IPR000456">
    <property type="entry name" value="Ribosomal_bL17"/>
</dbReference>
<dbReference type="GO" id="GO:0022625">
    <property type="term" value="C:cytosolic large ribosomal subunit"/>
    <property type="evidence" value="ECO:0007669"/>
    <property type="project" value="TreeGrafter"/>
</dbReference>
<evidence type="ECO:0000256" key="2">
    <source>
        <dbReference type="ARBA" id="ARBA00022980"/>
    </source>
</evidence>
<dbReference type="AlphaFoldDB" id="A0A1H3VG36"/>
<evidence type="ECO:0000256" key="6">
    <source>
        <dbReference type="SAM" id="MobiDB-lite"/>
    </source>
</evidence>
<dbReference type="FunFam" id="3.90.1030.10:FF:000006">
    <property type="entry name" value="50S ribosomal protein L17"/>
    <property type="match status" value="1"/>
</dbReference>
<dbReference type="GO" id="GO:0006412">
    <property type="term" value="P:translation"/>
    <property type="evidence" value="ECO:0007669"/>
    <property type="project" value="UniProtKB-UniRule"/>
</dbReference>
<protein>
    <recommendedName>
        <fullName evidence="4">Large ribosomal subunit protein bL17</fullName>
    </recommendedName>
</protein>
<dbReference type="EMBL" id="FNQF01000001">
    <property type="protein sequence ID" value="SDZ73753.1"/>
    <property type="molecule type" value="Genomic_DNA"/>
</dbReference>
<dbReference type="GO" id="GO:0003735">
    <property type="term" value="F:structural constituent of ribosome"/>
    <property type="evidence" value="ECO:0007669"/>
    <property type="project" value="InterPro"/>
</dbReference>
<keyword evidence="3 4" id="KW-0687">Ribonucleoprotein</keyword>
<keyword evidence="8" id="KW-1185">Reference proteome</keyword>
<reference evidence="7 8" key="1">
    <citation type="submission" date="2016-10" db="EMBL/GenBank/DDBJ databases">
        <authorList>
            <person name="de Groot N.N."/>
        </authorList>
    </citation>
    <scope>NUCLEOTIDE SEQUENCE [LARGE SCALE GENOMIC DNA]</scope>
    <source>
        <strain evidence="7 8">DSM 23581</strain>
    </source>
</reference>
<evidence type="ECO:0000313" key="8">
    <source>
        <dbReference type="Proteomes" id="UP000198820"/>
    </source>
</evidence>
<evidence type="ECO:0000256" key="1">
    <source>
        <dbReference type="ARBA" id="ARBA00008777"/>
    </source>
</evidence>
<organism evidence="7 8">
    <name type="scientific">Psychroflexus halocasei</name>
    <dbReference type="NCBI Taxonomy" id="908615"/>
    <lineage>
        <taxon>Bacteria</taxon>
        <taxon>Pseudomonadati</taxon>
        <taxon>Bacteroidota</taxon>
        <taxon>Flavobacteriia</taxon>
        <taxon>Flavobacteriales</taxon>
        <taxon>Flavobacteriaceae</taxon>
        <taxon>Psychroflexus</taxon>
    </lineage>
</organism>
<evidence type="ECO:0000313" key="7">
    <source>
        <dbReference type="EMBL" id="SDZ73753.1"/>
    </source>
</evidence>
<comment type="similarity">
    <text evidence="1 4 5">Belongs to the bacterial ribosomal protein bL17 family.</text>
</comment>
<dbReference type="HAMAP" id="MF_01368">
    <property type="entry name" value="Ribosomal_bL17"/>
    <property type="match status" value="1"/>
</dbReference>
<proteinExistence type="inferred from homology"/>
<dbReference type="STRING" id="908615.SAMN05421540_10181"/>
<evidence type="ECO:0000256" key="4">
    <source>
        <dbReference type="HAMAP-Rule" id="MF_01368"/>
    </source>
</evidence>